<keyword evidence="1" id="KW-1133">Transmembrane helix</keyword>
<dbReference type="InterPro" id="IPR007795">
    <property type="entry name" value="T7SS_EccB"/>
</dbReference>
<dbReference type="Gene3D" id="3.30.2390.20">
    <property type="entry name" value="Type VII secretion system EccB, repeat 1 domain"/>
    <property type="match status" value="1"/>
</dbReference>
<dbReference type="AlphaFoldDB" id="A0A1L7D515"/>
<reference evidence="2 3" key="1">
    <citation type="submission" date="2014-08" db="EMBL/GenBank/DDBJ databases">
        <title>Complete genome sequence of Corynebacterium phocae M408/89/1(T)(=DSM 44612(T)), isolated from the common seal (Phoca vitulina).</title>
        <authorList>
            <person name="Ruckert C."/>
            <person name="Albersmeier A."/>
            <person name="Winkler A."/>
            <person name="Kalinowski J."/>
        </authorList>
    </citation>
    <scope>NUCLEOTIDE SEQUENCE [LARGE SCALE GENOMIC DNA]</scope>
    <source>
        <strain evidence="2 3">M408/89/1</strain>
    </source>
</reference>
<keyword evidence="1" id="KW-0812">Transmembrane</keyword>
<dbReference type="PANTHER" id="PTHR40765:SF2">
    <property type="entry name" value="ESX-2 SECRETION SYSTEM ATPASE ECCB2"/>
    <property type="match status" value="1"/>
</dbReference>
<dbReference type="RefSeq" id="WP_075735533.1">
    <property type="nucleotide sequence ID" value="NZ_CP009249.1"/>
</dbReference>
<dbReference type="STRING" id="161895.CPHO_10270"/>
<accession>A0A1L7D515</accession>
<dbReference type="OrthoDB" id="3847604at2"/>
<dbReference type="EMBL" id="CP009249">
    <property type="protein sequence ID" value="APT93210.1"/>
    <property type="molecule type" value="Genomic_DNA"/>
</dbReference>
<evidence type="ECO:0008006" key="4">
    <source>
        <dbReference type="Google" id="ProtNLM"/>
    </source>
</evidence>
<organism evidence="2 3">
    <name type="scientific">Corynebacterium phocae</name>
    <dbReference type="NCBI Taxonomy" id="161895"/>
    <lineage>
        <taxon>Bacteria</taxon>
        <taxon>Bacillati</taxon>
        <taxon>Actinomycetota</taxon>
        <taxon>Actinomycetes</taxon>
        <taxon>Mycobacteriales</taxon>
        <taxon>Corynebacteriaceae</taxon>
        <taxon>Corynebacterium</taxon>
    </lineage>
</organism>
<evidence type="ECO:0000313" key="2">
    <source>
        <dbReference type="EMBL" id="APT93210.1"/>
    </source>
</evidence>
<keyword evidence="3" id="KW-1185">Reference proteome</keyword>
<protein>
    <recommendedName>
        <fullName evidence="4">Type VII secretion protein EccB</fullName>
    </recommendedName>
</protein>
<sequence length="422" mass="44577">MAALRPTTKAQISGHRFLRRRVEHGLVMGDIRMLHDPLGRRRRALVAGIVMSIVMAAGAGIIAWLSPHPTADGATIVRTEQGQLFAHLDETFYPVPNLVSAQLIVGQPDNPVKVAELGKLGTPVGIPGAPGFLNPVPAQTPWTLCTTEKVDEPEFISQISQTSGTRPLVVHADLDADPLAGYALLENDGVLWLLQSEGVTRMPGGTLGDAVKKGLEISPAVPRWHVTDEFISSFEQLPDFAVAPELPAVWDTGQGLLVRTGEGVAPITSLQARILIMLGAQEATVAAVDASNLPLIKSPVELPSRKFEFLNADAGWLCSTDGRATHASEIPGAFPLVGSSPITHFGGLSAGGVAVDTGHGRLVVSATGTRHLVTDEKDWRALGLAEAAEVPWKIVRLLPSGAELSRASALKEMTSASLTAAK</sequence>
<dbReference type="PANTHER" id="PTHR40765">
    <property type="entry name" value="ESX-2 SECRETION SYSTEM ATPASE ECCB2"/>
    <property type="match status" value="1"/>
</dbReference>
<dbReference type="Pfam" id="PF05108">
    <property type="entry name" value="T7SS_ESX1_EccB"/>
    <property type="match status" value="2"/>
</dbReference>
<evidence type="ECO:0000313" key="3">
    <source>
        <dbReference type="Proteomes" id="UP000185491"/>
    </source>
</evidence>
<evidence type="ECO:0000256" key="1">
    <source>
        <dbReference type="SAM" id="Phobius"/>
    </source>
</evidence>
<keyword evidence="1" id="KW-0472">Membrane</keyword>
<dbReference type="InterPro" id="IPR044857">
    <property type="entry name" value="T7SS_EccB_R1"/>
</dbReference>
<name>A0A1L7D515_9CORY</name>
<dbReference type="GO" id="GO:0005576">
    <property type="term" value="C:extracellular region"/>
    <property type="evidence" value="ECO:0007669"/>
    <property type="project" value="TreeGrafter"/>
</dbReference>
<dbReference type="NCBIfam" id="TIGR03919">
    <property type="entry name" value="T7SS_EccB"/>
    <property type="match status" value="1"/>
</dbReference>
<proteinExistence type="predicted"/>
<dbReference type="KEGG" id="cpho:CPHO_10270"/>
<dbReference type="Proteomes" id="UP000185491">
    <property type="component" value="Chromosome"/>
</dbReference>
<feature type="transmembrane region" description="Helical" evidence="1">
    <location>
        <begin position="44"/>
        <end position="65"/>
    </location>
</feature>
<gene>
    <name evidence="2" type="ORF">CPHO_10270</name>
</gene>